<keyword evidence="2" id="KW-0328">Glycosyltransferase</keyword>
<dbReference type="CDD" id="cd06437">
    <property type="entry name" value="CESA_CaSu_A2"/>
    <property type="match status" value="1"/>
</dbReference>
<keyword evidence="6" id="KW-0333">Golgi apparatus</keyword>
<dbReference type="RefSeq" id="WP_120543554.1">
    <property type="nucleotide sequence ID" value="NZ_RAVZ01000224.1"/>
</dbReference>
<feature type="transmembrane region" description="Helical" evidence="9">
    <location>
        <begin position="338"/>
        <end position="362"/>
    </location>
</feature>
<reference evidence="11" key="1">
    <citation type="submission" date="2018-09" db="EMBL/GenBank/DDBJ databases">
        <authorList>
            <person name="Livingstone P.G."/>
            <person name="Whitworth D.E."/>
        </authorList>
    </citation>
    <scope>NUCLEOTIDE SEQUENCE [LARGE SCALE GENOMIC DNA]</scope>
    <source>
        <strain evidence="11">CA054A</strain>
    </source>
</reference>
<keyword evidence="4 9" id="KW-0812">Transmembrane</keyword>
<dbReference type="Pfam" id="PF13641">
    <property type="entry name" value="Glyco_tranf_2_3"/>
    <property type="match status" value="1"/>
</dbReference>
<keyword evidence="5 9" id="KW-1133">Transmembrane helix</keyword>
<dbReference type="PANTHER" id="PTHR32044">
    <property type="entry name" value="GLUCOMANNAN 4-BETA-MANNOSYLTRANSFERASE 9"/>
    <property type="match status" value="1"/>
</dbReference>
<feature type="transmembrane region" description="Helical" evidence="9">
    <location>
        <begin position="313"/>
        <end position="332"/>
    </location>
</feature>
<dbReference type="Gene3D" id="3.90.550.10">
    <property type="entry name" value="Spore Coat Polysaccharide Biosynthesis Protein SpsA, Chain A"/>
    <property type="match status" value="1"/>
</dbReference>
<keyword evidence="7 9" id="KW-0472">Membrane</keyword>
<evidence type="ECO:0000256" key="4">
    <source>
        <dbReference type="ARBA" id="ARBA00022692"/>
    </source>
</evidence>
<comment type="caution">
    <text evidence="10">The sequence shown here is derived from an EMBL/GenBank/DDBJ whole genome shotgun (WGS) entry which is preliminary data.</text>
</comment>
<feature type="transmembrane region" description="Helical" evidence="9">
    <location>
        <begin position="6"/>
        <end position="25"/>
    </location>
</feature>
<feature type="transmembrane region" description="Helical" evidence="9">
    <location>
        <begin position="460"/>
        <end position="481"/>
    </location>
</feature>
<dbReference type="GO" id="GO:0016757">
    <property type="term" value="F:glycosyltransferase activity"/>
    <property type="evidence" value="ECO:0007669"/>
    <property type="project" value="UniProtKB-KW"/>
</dbReference>
<evidence type="ECO:0000256" key="5">
    <source>
        <dbReference type="ARBA" id="ARBA00022989"/>
    </source>
</evidence>
<dbReference type="AlphaFoldDB" id="A0A3A8ID70"/>
<gene>
    <name evidence="10" type="ORF">D7V88_27290</name>
</gene>
<evidence type="ECO:0000256" key="8">
    <source>
        <dbReference type="ARBA" id="ARBA00023316"/>
    </source>
</evidence>
<evidence type="ECO:0000256" key="9">
    <source>
        <dbReference type="SAM" id="Phobius"/>
    </source>
</evidence>
<dbReference type="InterPro" id="IPR029044">
    <property type="entry name" value="Nucleotide-diphossugar_trans"/>
</dbReference>
<feature type="transmembrane region" description="Helical" evidence="9">
    <location>
        <begin position="434"/>
        <end position="454"/>
    </location>
</feature>
<dbReference type="OrthoDB" id="9806824at2"/>
<evidence type="ECO:0000256" key="1">
    <source>
        <dbReference type="ARBA" id="ARBA00004653"/>
    </source>
</evidence>
<name>A0A3A8ID70_9BACT</name>
<keyword evidence="11" id="KW-1185">Reference proteome</keyword>
<dbReference type="SUPFAM" id="SSF53448">
    <property type="entry name" value="Nucleotide-diphospho-sugar transferases"/>
    <property type="match status" value="1"/>
</dbReference>
<evidence type="ECO:0000256" key="7">
    <source>
        <dbReference type="ARBA" id="ARBA00023136"/>
    </source>
</evidence>
<accession>A0A3A8ID70</accession>
<dbReference type="FunFam" id="3.90.550.10:FF:000057">
    <property type="entry name" value="Glycosyltransferase-like protein, family 2"/>
    <property type="match status" value="1"/>
</dbReference>
<dbReference type="GO" id="GO:0071555">
    <property type="term" value="P:cell wall organization"/>
    <property type="evidence" value="ECO:0007669"/>
    <property type="project" value="UniProtKB-KW"/>
</dbReference>
<evidence type="ECO:0000256" key="6">
    <source>
        <dbReference type="ARBA" id="ARBA00023034"/>
    </source>
</evidence>
<evidence type="ECO:0000256" key="2">
    <source>
        <dbReference type="ARBA" id="ARBA00022676"/>
    </source>
</evidence>
<keyword evidence="8" id="KW-0961">Cell wall biogenesis/degradation</keyword>
<protein>
    <submittedName>
        <fullName evidence="10">Glycosyltransferase</fullName>
    </submittedName>
</protein>
<evidence type="ECO:0000313" key="11">
    <source>
        <dbReference type="Proteomes" id="UP000268094"/>
    </source>
</evidence>
<comment type="subcellular location">
    <subcellularLocation>
        <location evidence="1">Golgi apparatus membrane</location>
        <topology evidence="1">Multi-pass membrane protein</topology>
    </subcellularLocation>
</comment>
<dbReference type="EMBL" id="RAVZ01000224">
    <property type="protein sequence ID" value="RKG80576.1"/>
    <property type="molecule type" value="Genomic_DNA"/>
</dbReference>
<sequence>MTTVEIIFLAVYFSLLSVLGVYGSHRYRMAFLYYRHKFKLPTPNGTLAALPRVTIQLPIFNEMYVVERLVESVCRIDYPRELLEIQVLDDSTDETCGIARACVERHRQKGHDIVYIHRVNRQGYKAGALENGLKLATGEYVAVFDADFVPSPDFLMRTVPFFADAKVGMVQVRWGHLNREFSILTQAQSIFLDGHFIIEHTARNRAGCFFNFNGTAGIWRRSTISDAGGWQHDTLTEDLDLSYRAQLKGWQFVFLPEVISPAEVPVDMNAFKSQQHRWAKGSIQTAKKLLPTILKSDLPLLVKREAFFHLTNNMAYLLMVLLSVLMPISMVVRFQHGLYGTLFLDLPFFITATASVCVFYVAAQRERGATGWERFKYLPFLMSLGIGLAINNAKAVGEALLNQQSGFARTPKTGAEGKSVKASVKKSYRGSKTLMPVVELLFAAYFTGALWFAIDSRIYTSVPFIVLFQAGFLYVGVSSLLQGFVGRVKVTESAPAVSSSEEQPRQAA</sequence>
<dbReference type="Proteomes" id="UP000268094">
    <property type="component" value="Unassembled WGS sequence"/>
</dbReference>
<proteinExistence type="predicted"/>
<dbReference type="PANTHER" id="PTHR32044:SF80">
    <property type="entry name" value="XYLOGLUCAN GLYCOSYLTRANSFERASE 2-RELATED"/>
    <property type="match status" value="1"/>
</dbReference>
<evidence type="ECO:0000313" key="10">
    <source>
        <dbReference type="EMBL" id="RKG80576.1"/>
    </source>
</evidence>
<organism evidence="10 11">
    <name type="scientific">Corallococcus terminator</name>
    <dbReference type="NCBI Taxonomy" id="2316733"/>
    <lineage>
        <taxon>Bacteria</taxon>
        <taxon>Pseudomonadati</taxon>
        <taxon>Myxococcota</taxon>
        <taxon>Myxococcia</taxon>
        <taxon>Myxococcales</taxon>
        <taxon>Cystobacterineae</taxon>
        <taxon>Myxococcaceae</taxon>
        <taxon>Corallococcus</taxon>
    </lineage>
</organism>
<evidence type="ECO:0000256" key="3">
    <source>
        <dbReference type="ARBA" id="ARBA00022679"/>
    </source>
</evidence>
<keyword evidence="3 10" id="KW-0808">Transferase</keyword>